<evidence type="ECO:0000256" key="1">
    <source>
        <dbReference type="SAM" id="MobiDB-lite"/>
    </source>
</evidence>
<organism evidence="2 3">
    <name type="scientific">Gordonia hankookensis</name>
    <dbReference type="NCBI Taxonomy" id="589403"/>
    <lineage>
        <taxon>Bacteria</taxon>
        <taxon>Bacillati</taxon>
        <taxon>Actinomycetota</taxon>
        <taxon>Actinomycetes</taxon>
        <taxon>Mycobacteriales</taxon>
        <taxon>Gordoniaceae</taxon>
        <taxon>Gordonia</taxon>
    </lineage>
</organism>
<protein>
    <recommendedName>
        <fullName evidence="4">ESX-1 secretion-associated protein</fullName>
    </recommendedName>
</protein>
<evidence type="ECO:0008006" key="4">
    <source>
        <dbReference type="Google" id="ProtNLM"/>
    </source>
</evidence>
<name>A0ABR7WAV0_9ACTN</name>
<evidence type="ECO:0000313" key="3">
    <source>
        <dbReference type="Proteomes" id="UP000602395"/>
    </source>
</evidence>
<feature type="region of interest" description="Disordered" evidence="1">
    <location>
        <begin position="98"/>
        <end position="124"/>
    </location>
</feature>
<proteinExistence type="predicted"/>
<comment type="caution">
    <text evidence="2">The sequence shown here is derived from an EMBL/GenBank/DDBJ whole genome shotgun (WGS) entry which is preliminary data.</text>
</comment>
<keyword evidence="3" id="KW-1185">Reference proteome</keyword>
<gene>
    <name evidence="2" type="ORF">IDF66_10045</name>
</gene>
<reference evidence="2 3" key="1">
    <citation type="submission" date="2020-09" db="EMBL/GenBank/DDBJ databases">
        <title>Novel species in genus Gordonia.</title>
        <authorList>
            <person name="Zhang G."/>
        </authorList>
    </citation>
    <scope>NUCLEOTIDE SEQUENCE [LARGE SCALE GENOMIC DNA]</scope>
    <source>
        <strain evidence="2 3">ON-33</strain>
    </source>
</reference>
<dbReference type="RefSeq" id="WP_190266728.1">
    <property type="nucleotide sequence ID" value="NZ_BAABAD010000004.1"/>
</dbReference>
<accession>A0ABR7WAV0</accession>
<dbReference type="EMBL" id="JACWMS010000002">
    <property type="protein sequence ID" value="MBD1319928.1"/>
    <property type="molecule type" value="Genomic_DNA"/>
</dbReference>
<evidence type="ECO:0000313" key="2">
    <source>
        <dbReference type="EMBL" id="MBD1319928.1"/>
    </source>
</evidence>
<sequence length="131" mass="13410">MSDLVVDPSAVGAAATEISRCASRLMALELTSHAGLEGATSTFSQLAGQFKGATSDMSAVAATADRKISASLANASGAVSAFSELVVGVKNTTVDTDAQNAGRLRDTVPYPTRQGQQTDRPVPIDVLLSVK</sequence>
<dbReference type="Proteomes" id="UP000602395">
    <property type="component" value="Unassembled WGS sequence"/>
</dbReference>